<keyword evidence="4" id="KW-0342">GTP-binding</keyword>
<dbReference type="eggNOG" id="ENOG502QS9R">
    <property type="taxonomic scope" value="Eukaryota"/>
</dbReference>
<dbReference type="GO" id="GO:0035458">
    <property type="term" value="P:cellular response to interferon-beta"/>
    <property type="evidence" value="ECO:0007669"/>
    <property type="project" value="TreeGrafter"/>
</dbReference>
<dbReference type="PANTHER" id="PTHR32341:SF15">
    <property type="entry name" value="INTERFERON-GAMMA-INDUCIBLE GTPASE 10-RELATED"/>
    <property type="match status" value="1"/>
</dbReference>
<evidence type="ECO:0000313" key="6">
    <source>
        <dbReference type="Ensembl" id="ENSLAFP00000017996.1"/>
    </source>
</evidence>
<keyword evidence="2" id="KW-0547">Nucleotide-binding</keyword>
<dbReference type="OMA" id="ISDIRCH"/>
<dbReference type="InParanoid" id="G3TQY8"/>
<dbReference type="GO" id="GO:0005789">
    <property type="term" value="C:endoplasmic reticulum membrane"/>
    <property type="evidence" value="ECO:0007669"/>
    <property type="project" value="TreeGrafter"/>
</dbReference>
<keyword evidence="3" id="KW-0378">Hydrolase</keyword>
<dbReference type="GO" id="GO:0003924">
    <property type="term" value="F:GTPase activity"/>
    <property type="evidence" value="ECO:0007669"/>
    <property type="project" value="TreeGrafter"/>
</dbReference>
<dbReference type="InterPro" id="IPR027417">
    <property type="entry name" value="P-loop_NTPase"/>
</dbReference>
<comment type="similarity">
    <text evidence="1">Belongs to the TRAFAC class dynamin-like GTPase superfamily. IRG family.</text>
</comment>
<accession>G3TQY8</accession>
<dbReference type="InterPro" id="IPR030385">
    <property type="entry name" value="G_IRG_dom"/>
</dbReference>
<dbReference type="CDD" id="cd04104">
    <property type="entry name" value="p47_IIGP_like"/>
    <property type="match status" value="1"/>
</dbReference>
<evidence type="ECO:0000256" key="3">
    <source>
        <dbReference type="ARBA" id="ARBA00022801"/>
    </source>
</evidence>
<reference evidence="6" key="2">
    <citation type="submission" date="2025-08" db="UniProtKB">
        <authorList>
            <consortium name="Ensembl"/>
        </authorList>
    </citation>
    <scope>IDENTIFICATION</scope>
    <source>
        <strain evidence="6">Isolate ISIS603380</strain>
    </source>
</reference>
<dbReference type="InterPro" id="IPR007743">
    <property type="entry name" value="Immunity-related_GTPase-like"/>
</dbReference>
<dbReference type="GO" id="GO:0005525">
    <property type="term" value="F:GTP binding"/>
    <property type="evidence" value="ECO:0007669"/>
    <property type="project" value="UniProtKB-KW"/>
</dbReference>
<dbReference type="PROSITE" id="PS51716">
    <property type="entry name" value="G_IRG"/>
    <property type="match status" value="2"/>
</dbReference>
<proteinExistence type="inferred from homology"/>
<evidence type="ECO:0000256" key="2">
    <source>
        <dbReference type="ARBA" id="ARBA00022741"/>
    </source>
</evidence>
<dbReference type="GO" id="GO:0000045">
    <property type="term" value="P:autophagosome assembly"/>
    <property type="evidence" value="ECO:0007669"/>
    <property type="project" value="TreeGrafter"/>
</dbReference>
<dbReference type="InterPro" id="IPR051515">
    <property type="entry name" value="IRG"/>
</dbReference>
<dbReference type="GO" id="GO:0045087">
    <property type="term" value="P:innate immune response"/>
    <property type="evidence" value="ECO:0007669"/>
    <property type="project" value="TreeGrafter"/>
</dbReference>
<dbReference type="Gene3D" id="3.40.50.300">
    <property type="entry name" value="P-loop containing nucleotide triphosphate hydrolases"/>
    <property type="match status" value="2"/>
</dbReference>
<dbReference type="HOGENOM" id="CLU_260978_0_0_1"/>
<dbReference type="Ensembl" id="ENSLAFT00000028204.1">
    <property type="protein sequence ID" value="ENSLAFP00000017996.1"/>
    <property type="gene ID" value="ENSLAFG00000027033.1"/>
</dbReference>
<protein>
    <recommendedName>
        <fullName evidence="5">IRG-type G domain-containing protein</fullName>
    </recommendedName>
</protein>
<keyword evidence="7" id="KW-1185">Reference proteome</keyword>
<reference evidence="6 7" key="1">
    <citation type="submission" date="2009-06" db="EMBL/GenBank/DDBJ databases">
        <title>The Genome Sequence of Loxodonta africana (African elephant).</title>
        <authorList>
            <person name="Di Palma F."/>
            <person name="Heiman D."/>
            <person name="Young S."/>
            <person name="Johnson J."/>
            <person name="Lander E.S."/>
            <person name="Lindblad-Toh K."/>
        </authorList>
    </citation>
    <scope>NUCLEOTIDE SEQUENCE [LARGE SCALE GENOMIC DNA]</scope>
    <source>
        <strain evidence="6 7">Isolate ISIS603380</strain>
    </source>
</reference>
<name>G3TQY8_LOXAF</name>
<evidence type="ECO:0000313" key="7">
    <source>
        <dbReference type="Proteomes" id="UP000007646"/>
    </source>
</evidence>
<evidence type="ECO:0000256" key="1">
    <source>
        <dbReference type="ARBA" id="ARBA00005429"/>
    </source>
</evidence>
<sequence length="1308" mass="147634">ALFTMGDIFSSTSYNEEHQNLASSMNAYFMNFKVENKILSAETINLIKSNLEKGYIDSVGAVIDDVLKEIDSAPLNIAVTGESGVGKSSLINALRGVGYEEEDAAPTGVVETTMKATPYKHPRFPNVTLWDLPGIGTINFRPQDYLRKVKFGEYDFFIIISATRFRQNDAQFAEVIKCMKKNFYFVRTKVDIDLQNEQKSKPKNFEREEILQKIRNNCLASFRQIKMDKPQIFLVSTHDVSKYDFPILIDTLLKDLPAQKRHIFMLSLPNVTEEAIERKRDSLRQKIWLKALKAGALATLPMVGIFSDNDIKKLEASLKEYRVLFGVDDITLQNLAENLQVPVEELQAIIESPKLLEKKKDESIGERLLNKRAESEGLYKISSPSLHKIRVSDKLHTGIHRYLFIPGRNKFKSLMPAYRMWRHYFTLQYLGHTLVMCAFCDALKSPMYKSLFFGESLHSKLGSHLTISTQFVQGNAVFRGDIEPICYLAKNDLINRNMYTSMMLLTITCKSLETFQSLEIINHYKVVLNLEIDNRSMGSCSRNDDKEVVFIKFYFPQIILWWEISGPNARVAEQIKSMKNKMVYACYTLIVVTSTEKKKNQHTEFKVKQTRSLREFYIQWLELSRCQSVCEFVCVGLQDTASENRRGSLRRFSLPPPPLFSANYSPTFHDMLDLGRAKRSKEEVLESDSLWALNFLPEPSSHPSALSIGSRLGYLKYIDRVIAEVYLKISKQISTYSKLFPISSKELVKKVSNSSACPGQENRTIAILGMIFRLKLILCCILGLLLKGLFMPSWFWSQDRHLAICKYFADKTSKRGLQVATSSNKATTRPCRNNYFLPPLQLCESGLTSSEILPVASYTRICGVGKAPSAGLLPPPWFLQQAGHTASFRSISTRSITEDTHLNALSLSFVDDFNEVCGGVRAVISTKKCGGWAEEGRENLPNSEESPKLPGFRTEACRQLQKKTHVTPLLIDMAESSLAPQASLSTSFTSVLPYNKDSGILSEAEAMKAQKALADGNLLEVASAAMETVRRVSTTGVNIAVTGESGNGMSTFINALRGIGHEEEASAPTGVVRTTQTPASYSCSHFPNVVLWDLPGMGATSQSLKDYVVEMEFNQYDLFIIIASEHFSMNHVMLAKTIEEMGKKFYIVWTKLDMDLSTTIFTEERLLKSIREHILENLQMMLVCKSPIFLISSFEPLRHDFPKLRATLQVDISDIRCHGPLQDLFHTCEKIINDKATCLQEKIATDSFQNTPAIRDADGLAECLKAYQFSFGVNDKSLRQVAQRMGKESLEYTAITMSQDVQALSRVD</sequence>
<dbReference type="PANTHER" id="PTHR32341">
    <property type="entry name" value="INTERFERON-INDUCIBLE GTPASE"/>
    <property type="match status" value="1"/>
</dbReference>
<feature type="domain" description="IRG-type G" evidence="5">
    <location>
        <begin position="1035"/>
        <end position="1211"/>
    </location>
</feature>
<feature type="domain" description="IRG-type G" evidence="5">
    <location>
        <begin position="73"/>
        <end position="255"/>
    </location>
</feature>
<dbReference type="Proteomes" id="UP000007646">
    <property type="component" value="Unassembled WGS sequence"/>
</dbReference>
<dbReference type="FunFam" id="3.40.50.300:FF:000541">
    <property type="entry name" value="Immunity related GTPase M"/>
    <property type="match status" value="2"/>
</dbReference>
<organism evidence="6 7">
    <name type="scientific">Loxodonta africana</name>
    <name type="common">African elephant</name>
    <dbReference type="NCBI Taxonomy" id="9785"/>
    <lineage>
        <taxon>Eukaryota</taxon>
        <taxon>Metazoa</taxon>
        <taxon>Chordata</taxon>
        <taxon>Craniata</taxon>
        <taxon>Vertebrata</taxon>
        <taxon>Euteleostomi</taxon>
        <taxon>Mammalia</taxon>
        <taxon>Eutheria</taxon>
        <taxon>Afrotheria</taxon>
        <taxon>Proboscidea</taxon>
        <taxon>Elephantidae</taxon>
        <taxon>Loxodonta</taxon>
    </lineage>
</organism>
<dbReference type="Pfam" id="PF05049">
    <property type="entry name" value="IIGP"/>
    <property type="match status" value="2"/>
</dbReference>
<dbReference type="SUPFAM" id="SSF52540">
    <property type="entry name" value="P-loop containing nucleoside triphosphate hydrolases"/>
    <property type="match status" value="2"/>
</dbReference>
<dbReference type="GeneTree" id="ENSGT00950000183007"/>
<evidence type="ECO:0000259" key="5">
    <source>
        <dbReference type="PROSITE" id="PS51716"/>
    </source>
</evidence>
<reference evidence="6" key="3">
    <citation type="submission" date="2025-09" db="UniProtKB">
        <authorList>
            <consortium name="Ensembl"/>
        </authorList>
    </citation>
    <scope>IDENTIFICATION</scope>
    <source>
        <strain evidence="6">Isolate ISIS603380</strain>
    </source>
</reference>
<evidence type="ECO:0000256" key="4">
    <source>
        <dbReference type="ARBA" id="ARBA00023134"/>
    </source>
</evidence>